<proteinExistence type="predicted"/>
<name>A0A7W5E0B4_9BACT</name>
<dbReference type="Pfam" id="PF00034">
    <property type="entry name" value="Cytochrom_C"/>
    <property type="match status" value="1"/>
</dbReference>
<dbReference type="SUPFAM" id="SSF48371">
    <property type="entry name" value="ARM repeat"/>
    <property type="match status" value="1"/>
</dbReference>
<dbReference type="InterPro" id="IPR011041">
    <property type="entry name" value="Quinoprot_gluc/sorb_DH_b-prop"/>
</dbReference>
<keyword evidence="1 4" id="KW-0349">Heme</keyword>
<dbReference type="SUPFAM" id="SSF46626">
    <property type="entry name" value="Cytochrome c"/>
    <property type="match status" value="2"/>
</dbReference>
<dbReference type="InterPro" id="IPR016024">
    <property type="entry name" value="ARM-type_fold"/>
</dbReference>
<dbReference type="Gene3D" id="1.10.760.10">
    <property type="entry name" value="Cytochrome c-like domain"/>
    <property type="match status" value="2"/>
</dbReference>
<dbReference type="RefSeq" id="WP_184305319.1">
    <property type="nucleotide sequence ID" value="NZ_JACHXU010000008.1"/>
</dbReference>
<keyword evidence="2 4" id="KW-0479">Metal-binding</keyword>
<dbReference type="Pfam" id="PF23500">
    <property type="entry name" value="DUF7133"/>
    <property type="match status" value="1"/>
</dbReference>
<dbReference type="InterPro" id="IPR011989">
    <property type="entry name" value="ARM-like"/>
</dbReference>
<dbReference type="InterPro" id="IPR008979">
    <property type="entry name" value="Galactose-bd-like_sf"/>
</dbReference>
<evidence type="ECO:0000256" key="3">
    <source>
        <dbReference type="ARBA" id="ARBA00023004"/>
    </source>
</evidence>
<protein>
    <submittedName>
        <fullName evidence="8">Putative heme-binding domain-containing protein</fullName>
    </submittedName>
</protein>
<dbReference type="PROSITE" id="PS50022">
    <property type="entry name" value="FA58C_3"/>
    <property type="match status" value="1"/>
</dbReference>
<feature type="chain" id="PRO_5031021995" evidence="5">
    <location>
        <begin position="24"/>
        <end position="1042"/>
    </location>
</feature>
<dbReference type="Gene3D" id="1.25.10.10">
    <property type="entry name" value="Leucine-rich Repeat Variant"/>
    <property type="match status" value="1"/>
</dbReference>
<dbReference type="Proteomes" id="UP000536179">
    <property type="component" value="Unassembled WGS sequence"/>
</dbReference>
<feature type="domain" description="Cytochrome c" evidence="7">
    <location>
        <begin position="596"/>
        <end position="691"/>
    </location>
</feature>
<comment type="caution">
    <text evidence="8">The sequence shown here is derived from an EMBL/GenBank/DDBJ whole genome shotgun (WGS) entry which is preliminary data.</text>
</comment>
<dbReference type="PANTHER" id="PTHR33546">
    <property type="entry name" value="LARGE, MULTIFUNCTIONAL SECRETED PROTEIN-RELATED"/>
    <property type="match status" value="1"/>
</dbReference>
<dbReference type="GO" id="GO:0020037">
    <property type="term" value="F:heme binding"/>
    <property type="evidence" value="ECO:0007669"/>
    <property type="project" value="InterPro"/>
</dbReference>
<dbReference type="GO" id="GO:0009055">
    <property type="term" value="F:electron transfer activity"/>
    <property type="evidence" value="ECO:0007669"/>
    <property type="project" value="InterPro"/>
</dbReference>
<evidence type="ECO:0000256" key="2">
    <source>
        <dbReference type="ARBA" id="ARBA00022723"/>
    </source>
</evidence>
<evidence type="ECO:0000256" key="4">
    <source>
        <dbReference type="PROSITE-ProRule" id="PRU00433"/>
    </source>
</evidence>
<evidence type="ECO:0000256" key="5">
    <source>
        <dbReference type="SAM" id="SignalP"/>
    </source>
</evidence>
<organism evidence="8 9">
    <name type="scientific">Aporhodopirellula rubra</name>
    <dbReference type="NCBI Taxonomy" id="980271"/>
    <lineage>
        <taxon>Bacteria</taxon>
        <taxon>Pseudomonadati</taxon>
        <taxon>Planctomycetota</taxon>
        <taxon>Planctomycetia</taxon>
        <taxon>Pirellulales</taxon>
        <taxon>Pirellulaceae</taxon>
        <taxon>Aporhodopirellula</taxon>
    </lineage>
</organism>
<dbReference type="SUPFAM" id="SSF50952">
    <property type="entry name" value="Soluble quinoprotein glucose dehydrogenase"/>
    <property type="match status" value="1"/>
</dbReference>
<reference evidence="8 9" key="1">
    <citation type="submission" date="2020-08" db="EMBL/GenBank/DDBJ databases">
        <title>Genomic Encyclopedia of Type Strains, Phase III (KMG-III): the genomes of soil and plant-associated and newly described type strains.</title>
        <authorList>
            <person name="Whitman W."/>
        </authorList>
    </citation>
    <scope>NUCLEOTIDE SEQUENCE [LARGE SCALE GENOMIC DNA]</scope>
    <source>
        <strain evidence="8 9">CECT 8075</strain>
    </source>
</reference>
<dbReference type="InterPro" id="IPR055557">
    <property type="entry name" value="DUF7133"/>
</dbReference>
<evidence type="ECO:0000259" key="7">
    <source>
        <dbReference type="PROSITE" id="PS51007"/>
    </source>
</evidence>
<keyword evidence="5" id="KW-0732">Signal</keyword>
<dbReference type="Pfam" id="PF00754">
    <property type="entry name" value="F5_F8_type_C"/>
    <property type="match status" value="1"/>
</dbReference>
<dbReference type="GO" id="GO:0046872">
    <property type="term" value="F:metal ion binding"/>
    <property type="evidence" value="ECO:0007669"/>
    <property type="project" value="UniProtKB-KW"/>
</dbReference>
<evidence type="ECO:0000313" key="9">
    <source>
        <dbReference type="Proteomes" id="UP000536179"/>
    </source>
</evidence>
<gene>
    <name evidence="8" type="ORF">FHS27_002711</name>
</gene>
<evidence type="ECO:0000313" key="8">
    <source>
        <dbReference type="EMBL" id="MBB3206897.1"/>
    </source>
</evidence>
<dbReference type="InterPro" id="IPR009056">
    <property type="entry name" value="Cyt_c-like_dom"/>
</dbReference>
<dbReference type="InterPro" id="IPR000421">
    <property type="entry name" value="FA58C"/>
</dbReference>
<evidence type="ECO:0000256" key="1">
    <source>
        <dbReference type="ARBA" id="ARBA00022617"/>
    </source>
</evidence>
<dbReference type="EMBL" id="JACHXU010000008">
    <property type="protein sequence ID" value="MBB3206897.1"/>
    <property type="molecule type" value="Genomic_DNA"/>
</dbReference>
<feature type="signal peptide" evidence="5">
    <location>
        <begin position="1"/>
        <end position="23"/>
    </location>
</feature>
<keyword evidence="3 4" id="KW-0408">Iron</keyword>
<feature type="domain" description="F5/8 type C" evidence="6">
    <location>
        <begin position="717"/>
        <end position="860"/>
    </location>
</feature>
<dbReference type="NCBIfam" id="TIGR02603">
    <property type="entry name" value="CxxCH_TIGR02603"/>
    <property type="match status" value="1"/>
</dbReference>
<dbReference type="Gene3D" id="2.60.120.260">
    <property type="entry name" value="Galactose-binding domain-like"/>
    <property type="match status" value="1"/>
</dbReference>
<accession>A0A7W5E0B4</accession>
<dbReference type="PROSITE" id="PS51007">
    <property type="entry name" value="CYTC"/>
    <property type="match status" value="2"/>
</dbReference>
<sequence length="1042" mass="115304">MNLLRLVSVATLSIAALSTMTLAAEVSSKAPPLSPEASIATMQVQPGYCVVPVLWEPDIEEPSVVVWDGNGRMYVVEMRTYMQDIDGRNQLKPTSRVSRHEDTDGDGVYDKHTVFADNLVLPRMVLPLLDSVIIGETNTLDLKSYRDTDDDGIADEIELWHEGGDRGGNLEHQPSGLVWNVDNWIYTTYTGYRLRFTSGKVVTEPLQFNTGQWGLTHDNVGRMFYSTAGGENPALAFQQPIIYGQIGLRGEQVDGFREVFPIDNVPDVQGGPGRVRDDNTLTQFTGGGGQSIYRGDAMPSDFDGDLIICEPVGRLIRRAKVVDEEGRITLSNAYEGTEFVAARDPNFRPVNSATGPDGCLYLVDMYRGIIQEGNWVRKGSYLRKIVEEYELDKNIGRGRIYRVDHESTRRGPQPRMLDETPAQLMRHLSHPNGWWRSEAQKLIILHGDRSILPELIRMAENADEPLGRLHALWTIEGLDAVTPELLAKGMKDSDARVRAAAIRIAEPFLATDERFDILIKDLGKDSSTAVVIQTLLSVNHGRHPKADAITDWILIANQDNPNVASIAQQYRSNLEAIVAERKKFAELQSRNKELADSMVRGRVIYSTLCTTCHGENGKGHPAPKGGGLHLAPPLAGSPRVRGHKARLGRILLQGLIGPIEDKTYADGLMMPLASNSDTWIADVANYVRNSWGNEASIIRPTDIRQIRNESASRIGPWTLNDLDYYDPPALENRSEWKIASNANEDNLFKMIDGDASTRWDSAARQSPGTWFTIELPEPVTPMTLVLNTRKSNKDYPRGYVVEVSEDGTIWNDPVAKGYGNQAVTRIELDAPGLVRYLRVTQTGKSNVNYWSVHELSLHAIPRDAAPPVSMAELLAKMEPKALAEHAKRDGDAQRGATLFYGATISCAKCHDPDSGPRLGPDLAIKREAVTDQTLVDAVLDPSKEIHKDFQQVSVITADGLVLTGFPVSENDDELVIREPAGGKEITIAQDDIDDVVPLKVSAMPTGLVNQLRDPSQFSDLIRFLIEVQDGGPETMNRLKNSR</sequence>
<dbReference type="PANTHER" id="PTHR33546:SF1">
    <property type="entry name" value="LARGE, MULTIFUNCTIONAL SECRETED PROTEIN"/>
    <property type="match status" value="1"/>
</dbReference>
<dbReference type="AlphaFoldDB" id="A0A7W5E0B4"/>
<dbReference type="InterPro" id="IPR036909">
    <property type="entry name" value="Cyt_c-like_dom_sf"/>
</dbReference>
<keyword evidence="9" id="KW-1185">Reference proteome</keyword>
<dbReference type="InterPro" id="IPR013427">
    <property type="entry name" value="Haem-bd_dom_put"/>
</dbReference>
<evidence type="ECO:0000259" key="6">
    <source>
        <dbReference type="PROSITE" id="PS50022"/>
    </source>
</evidence>
<feature type="domain" description="Cytochrome c" evidence="7">
    <location>
        <begin position="890"/>
        <end position="1003"/>
    </location>
</feature>
<dbReference type="SUPFAM" id="SSF49785">
    <property type="entry name" value="Galactose-binding domain-like"/>
    <property type="match status" value="1"/>
</dbReference>